<feature type="compositionally biased region" description="Low complexity" evidence="1">
    <location>
        <begin position="145"/>
        <end position="159"/>
    </location>
</feature>
<feature type="compositionally biased region" description="Basic and acidic residues" evidence="1">
    <location>
        <begin position="106"/>
        <end position="116"/>
    </location>
</feature>
<evidence type="ECO:0000256" key="1">
    <source>
        <dbReference type="SAM" id="MobiDB-lite"/>
    </source>
</evidence>
<evidence type="ECO:0000313" key="4">
    <source>
        <dbReference type="Proteomes" id="UP000241769"/>
    </source>
</evidence>
<feature type="region of interest" description="Disordered" evidence="1">
    <location>
        <begin position="94"/>
        <end position="116"/>
    </location>
</feature>
<accession>A0A2P6N594</accession>
<organism evidence="3 4">
    <name type="scientific">Planoprotostelium fungivorum</name>
    <dbReference type="NCBI Taxonomy" id="1890364"/>
    <lineage>
        <taxon>Eukaryota</taxon>
        <taxon>Amoebozoa</taxon>
        <taxon>Evosea</taxon>
        <taxon>Variosea</taxon>
        <taxon>Cavosteliida</taxon>
        <taxon>Cavosteliaceae</taxon>
        <taxon>Planoprotostelium</taxon>
    </lineage>
</organism>
<comment type="caution">
    <text evidence="3">The sequence shown here is derived from an EMBL/GenBank/DDBJ whole genome shotgun (WGS) entry which is preliminary data.</text>
</comment>
<keyword evidence="4" id="KW-1185">Reference proteome</keyword>
<name>A0A2P6N594_9EUKA</name>
<keyword evidence="2" id="KW-1133">Transmembrane helix</keyword>
<gene>
    <name evidence="3" type="ORF">PROFUN_11677</name>
</gene>
<feature type="compositionally biased region" description="Polar residues" evidence="1">
    <location>
        <begin position="168"/>
        <end position="180"/>
    </location>
</feature>
<reference evidence="3 4" key="1">
    <citation type="journal article" date="2018" name="Genome Biol. Evol.">
        <title>Multiple Roots of Fruiting Body Formation in Amoebozoa.</title>
        <authorList>
            <person name="Hillmann F."/>
            <person name="Forbes G."/>
            <person name="Novohradska S."/>
            <person name="Ferling I."/>
            <person name="Riege K."/>
            <person name="Groth M."/>
            <person name="Westermann M."/>
            <person name="Marz M."/>
            <person name="Spaller T."/>
            <person name="Winckler T."/>
            <person name="Schaap P."/>
            <person name="Glockner G."/>
        </authorList>
    </citation>
    <scope>NUCLEOTIDE SEQUENCE [LARGE SCALE GENOMIC DNA]</scope>
    <source>
        <strain evidence="3 4">Jena</strain>
    </source>
</reference>
<dbReference type="Proteomes" id="UP000241769">
    <property type="component" value="Unassembled WGS sequence"/>
</dbReference>
<feature type="compositionally biased region" description="Basic and acidic residues" evidence="1">
    <location>
        <begin position="258"/>
        <end position="282"/>
    </location>
</feature>
<evidence type="ECO:0000313" key="3">
    <source>
        <dbReference type="EMBL" id="PRP79121.1"/>
    </source>
</evidence>
<feature type="region of interest" description="Disordered" evidence="1">
    <location>
        <begin position="136"/>
        <end position="196"/>
    </location>
</feature>
<dbReference type="AlphaFoldDB" id="A0A2P6N594"/>
<dbReference type="EMBL" id="MDYQ01000196">
    <property type="protein sequence ID" value="PRP79121.1"/>
    <property type="molecule type" value="Genomic_DNA"/>
</dbReference>
<keyword evidence="2" id="KW-0472">Membrane</keyword>
<proteinExistence type="predicted"/>
<dbReference type="InParanoid" id="A0A2P6N594"/>
<evidence type="ECO:0000256" key="2">
    <source>
        <dbReference type="SAM" id="Phobius"/>
    </source>
</evidence>
<protein>
    <submittedName>
        <fullName evidence="3">Uncharacterized protein</fullName>
    </submittedName>
</protein>
<keyword evidence="2" id="KW-0812">Transmembrane</keyword>
<sequence>MCVGGEVAGVVAREKDSRKVAKAFALGSGDGMRPEKFRAGGPQREMFISHNFYISLFIIVLSLVLFSRPVFLFIERKKRLPTVITKFKPVIQHGGSVPQRIPKIRPIPDDENSKEQEQSLLDYNYRAILADIVSQPASPEKMAQSSPRRSPRTISPSVSARSPLFSENPDNLQQPSSSHPIDSRSPPPQEQKKRNPVTVLRQEAQHFVPHSSPDLQAIRNDIIRLQEVPRKYKRLLLSSDTDIREVKRLKLPAKKRTTTKDAEQDKKKKRIDHEPPKRRMDIQDLMEDDPLMVPSARRPRVISPISV</sequence>
<feature type="region of interest" description="Disordered" evidence="1">
    <location>
        <begin position="254"/>
        <end position="307"/>
    </location>
</feature>
<feature type="transmembrane region" description="Helical" evidence="2">
    <location>
        <begin position="52"/>
        <end position="74"/>
    </location>
</feature>